<name>A0ABY2WLB9_9FLAO</name>
<keyword evidence="3" id="KW-1185">Reference proteome</keyword>
<reference evidence="2 3" key="1">
    <citation type="submission" date="2019-05" db="EMBL/GenBank/DDBJ databases">
        <title>Flagellimonas sp. AsT0115, sp. nov., isolated from a marine red algae, Asparagopsis taxiformis.</title>
        <authorList>
            <person name="Kim J."/>
            <person name="Jeong S.E."/>
            <person name="Jeon C.O."/>
        </authorList>
    </citation>
    <scope>NUCLEOTIDE SEQUENCE [LARGE SCALE GENOMIC DNA]</scope>
    <source>
        <strain evidence="2 3">AsT0115</strain>
    </source>
</reference>
<dbReference type="PANTHER" id="PTHR46361">
    <property type="entry name" value="ELECTRON CARRIER/ PROTEIN DISULFIDE OXIDOREDUCTASE"/>
    <property type="match status" value="1"/>
</dbReference>
<dbReference type="Pfam" id="PF04784">
    <property type="entry name" value="DUF547"/>
    <property type="match status" value="1"/>
</dbReference>
<comment type="caution">
    <text evidence="2">The sequence shown here is derived from an EMBL/GenBank/DDBJ whole genome shotgun (WGS) entry which is preliminary data.</text>
</comment>
<protein>
    <submittedName>
        <fullName evidence="2">DUF547 domain-containing protein</fullName>
    </submittedName>
</protein>
<feature type="domain" description="DUF547" evidence="1">
    <location>
        <begin position="90"/>
        <end position="194"/>
    </location>
</feature>
<dbReference type="PANTHER" id="PTHR46361:SF3">
    <property type="entry name" value="ELECTRON CARRIER_ PROTEIN DISULFIDE OXIDOREDUCTASE"/>
    <property type="match status" value="1"/>
</dbReference>
<proteinExistence type="predicted"/>
<organism evidence="2 3">
    <name type="scientific">Flagellimonas algicola</name>
    <dbReference type="NCBI Taxonomy" id="2583815"/>
    <lineage>
        <taxon>Bacteria</taxon>
        <taxon>Pseudomonadati</taxon>
        <taxon>Bacteroidota</taxon>
        <taxon>Flavobacteriia</taxon>
        <taxon>Flavobacteriales</taxon>
        <taxon>Flavobacteriaceae</taxon>
        <taxon>Flagellimonas</taxon>
    </lineage>
</organism>
<dbReference type="InterPro" id="IPR006869">
    <property type="entry name" value="DUF547"/>
</dbReference>
<accession>A0ABY2WLB9</accession>
<sequence length="257" mass="29668">MGLSPQWPLVLLLVWIFGGFPTSTPICHPELQMAKHIANLPDYPSHLAWGKLLKKHVDDLGNVDYSGFQKDVSQLDAYLKELSQNVPNSAWDKNQKLAFYINLYNAATVKLIVDHYPVKSIRDIPSRWKKKWIALGDKQVSLSHIEHQILRKMGEPRIHFAINCASYSCPKLLNVPFTAQSMERLLSKTAVDFVNDTKRNRFEGNRAQLSKIFRWYKGDFTENKGLLEYINTYLENPTPKSAQIEFLDYDWSLNEAK</sequence>
<gene>
    <name evidence="2" type="ORF">FGG15_15230</name>
</gene>
<evidence type="ECO:0000259" key="1">
    <source>
        <dbReference type="Pfam" id="PF04784"/>
    </source>
</evidence>
<dbReference type="Proteomes" id="UP000751614">
    <property type="component" value="Unassembled WGS sequence"/>
</dbReference>
<evidence type="ECO:0000313" key="3">
    <source>
        <dbReference type="Proteomes" id="UP000751614"/>
    </source>
</evidence>
<dbReference type="EMBL" id="VCNI01000002">
    <property type="protein sequence ID" value="TMU55518.1"/>
    <property type="molecule type" value="Genomic_DNA"/>
</dbReference>
<evidence type="ECO:0000313" key="2">
    <source>
        <dbReference type="EMBL" id="TMU55518.1"/>
    </source>
</evidence>